<protein>
    <submittedName>
        <fullName evidence="5">HipA domain-containing protein</fullName>
    </submittedName>
</protein>
<dbReference type="InterPro" id="IPR012893">
    <property type="entry name" value="HipA-like_C"/>
</dbReference>
<evidence type="ECO:0000256" key="1">
    <source>
        <dbReference type="ARBA" id="ARBA00010164"/>
    </source>
</evidence>
<comment type="similarity">
    <text evidence="1">Belongs to the HipA Ser/Thr kinase family.</text>
</comment>
<evidence type="ECO:0000313" key="5">
    <source>
        <dbReference type="EMBL" id="MBC3809215.1"/>
    </source>
</evidence>
<proteinExistence type="inferred from homology"/>
<gene>
    <name evidence="5" type="ORF">H8K52_17890</name>
</gene>
<accession>A0ABR6X9H7</accession>
<reference evidence="5 6" key="1">
    <citation type="submission" date="2020-08" db="EMBL/GenBank/DDBJ databases">
        <title>Novel species isolated from subtropical streams in China.</title>
        <authorList>
            <person name="Lu H."/>
        </authorList>
    </citation>
    <scope>NUCLEOTIDE SEQUENCE [LARGE SCALE GENOMIC DNA]</scope>
    <source>
        <strain evidence="5 6">KACC 16656</strain>
    </source>
</reference>
<evidence type="ECO:0000256" key="2">
    <source>
        <dbReference type="ARBA" id="ARBA00022679"/>
    </source>
</evidence>
<dbReference type="InterPro" id="IPR052028">
    <property type="entry name" value="HipA_Ser/Thr_kinase"/>
</dbReference>
<feature type="domain" description="HipA-like C-terminal" evidence="4">
    <location>
        <begin position="168"/>
        <end position="386"/>
    </location>
</feature>
<dbReference type="EMBL" id="JACOFW010000028">
    <property type="protein sequence ID" value="MBC3809215.1"/>
    <property type="molecule type" value="Genomic_DNA"/>
</dbReference>
<comment type="caution">
    <text evidence="5">The sequence shown here is derived from an EMBL/GenBank/DDBJ whole genome shotgun (WGS) entry which is preliminary data.</text>
</comment>
<organism evidence="5 6">
    <name type="scientific">Undibacterium seohonense</name>
    <dbReference type="NCBI Taxonomy" id="1344950"/>
    <lineage>
        <taxon>Bacteria</taxon>
        <taxon>Pseudomonadati</taxon>
        <taxon>Pseudomonadota</taxon>
        <taxon>Betaproteobacteria</taxon>
        <taxon>Burkholderiales</taxon>
        <taxon>Oxalobacteraceae</taxon>
        <taxon>Undibacterium</taxon>
    </lineage>
</organism>
<dbReference type="PANTHER" id="PTHR37419:SF8">
    <property type="entry name" value="TOXIN YJJJ"/>
    <property type="match status" value="1"/>
</dbReference>
<keyword evidence="3" id="KW-0418">Kinase</keyword>
<dbReference type="Proteomes" id="UP000648257">
    <property type="component" value="Unassembled WGS sequence"/>
</dbReference>
<evidence type="ECO:0000313" key="6">
    <source>
        <dbReference type="Proteomes" id="UP000648257"/>
    </source>
</evidence>
<keyword evidence="2" id="KW-0808">Transferase</keyword>
<dbReference type="Gene3D" id="1.10.1070.20">
    <property type="match status" value="1"/>
</dbReference>
<evidence type="ECO:0000256" key="3">
    <source>
        <dbReference type="ARBA" id="ARBA00022777"/>
    </source>
</evidence>
<name>A0ABR6X9H7_9BURK</name>
<keyword evidence="6" id="KW-1185">Reference proteome</keyword>
<dbReference type="PANTHER" id="PTHR37419">
    <property type="entry name" value="SERINE/THREONINE-PROTEIN KINASE TOXIN HIPA"/>
    <property type="match status" value="1"/>
</dbReference>
<evidence type="ECO:0000259" key="4">
    <source>
        <dbReference type="Pfam" id="PF07804"/>
    </source>
</evidence>
<sequence length="411" mass="45698">MIDSCTVFDCRYPYNPVPVGSFGLDEIGNGHFAYGRFYVDKEGAFALDPIHLKLSKERQEVPRQPDSSYGVLSDAGPNAWGVKLTASILKRNNQPLPANSIEWFLHSWHYGSGCIGFSQHHTEKPNLGVIACRLEDLSAKLQITIDELTINPDTKLTEEDIRLLAPGSSLGGFRPKTVVVHEGMEYIAKFSRPDDVFDVPSVEYATMRLAHKAGINTPDFELRNIANRPVFLIERFDRTKGGARKHYISAHSLLAPSALGIDKRELVTTFSYAGIAEAMRPFNILGQLDCHQLYRRMIFNIFIGNVDDHLRNHALLMESPGRYVLSPAFDIVPHSAAATTPQSIGVGAQGAASTTKNAISQCGRFLLKPDEANTIIEEVRAVISRWQQEFSDSGVTKRDIHILSSCIDFQR</sequence>
<dbReference type="Pfam" id="PF07804">
    <property type="entry name" value="HipA_C"/>
    <property type="match status" value="1"/>
</dbReference>